<dbReference type="HOGENOM" id="CLU_1130530_0_0_1"/>
<name>A0A072USZ3_MEDTR</name>
<dbReference type="SUPFAM" id="SSF81383">
    <property type="entry name" value="F-box domain"/>
    <property type="match status" value="1"/>
</dbReference>
<feature type="domain" description="F-box" evidence="1">
    <location>
        <begin position="10"/>
        <end position="47"/>
    </location>
</feature>
<proteinExistence type="predicted"/>
<sequence>MGKRKPRSFFNNLPINIQTKIFCRLSLEDQSKAMCVSNEWRNHVLNTTLPKKDPLLPFVVAHNLHNPFIELEQLFNWCSLVMCSRAKPKKLINTCNGLLLFCHNDGEATNILRGVYYYYVLNPVTKQCVTVMKPIGQTSGGYSYAALAYDPAESWFFKIVRFQGLRHVNIFSSVTGNWTTLNISLPDYIYESDWIKKSIYFKGSIYRLTKSGYLVKIKVDPQENVSDQAEVITLHPGCITSTKYTL</sequence>
<dbReference type="AlphaFoldDB" id="A0A072USZ3"/>
<reference evidence="3 5" key="2">
    <citation type="journal article" date="2014" name="BMC Genomics">
        <title>An improved genome release (version Mt4.0) for the model legume Medicago truncatula.</title>
        <authorList>
            <person name="Tang H."/>
            <person name="Krishnakumar V."/>
            <person name="Bidwell S."/>
            <person name="Rosen B."/>
            <person name="Chan A."/>
            <person name="Zhou S."/>
            <person name="Gentzbittel L."/>
            <person name="Childs K.L."/>
            <person name="Yandell M."/>
            <person name="Gundlach H."/>
            <person name="Mayer K.F."/>
            <person name="Schwartz D.C."/>
            <person name="Town C.D."/>
        </authorList>
    </citation>
    <scope>GENOME REANNOTATION</scope>
    <source>
        <strain evidence="3">A17</strain>
        <strain evidence="4 5">cv. Jemalong A17</strain>
    </source>
</reference>
<dbReference type="InterPro" id="IPR056592">
    <property type="entry name" value="Beta-prop_At3g26010-like"/>
</dbReference>
<evidence type="ECO:0000313" key="5">
    <source>
        <dbReference type="Proteomes" id="UP000002051"/>
    </source>
</evidence>
<reference evidence="3 5" key="1">
    <citation type="journal article" date="2011" name="Nature">
        <title>The Medicago genome provides insight into the evolution of rhizobial symbioses.</title>
        <authorList>
            <person name="Young N.D."/>
            <person name="Debelle F."/>
            <person name="Oldroyd G.E."/>
            <person name="Geurts R."/>
            <person name="Cannon S.B."/>
            <person name="Udvardi M.K."/>
            <person name="Benedito V.A."/>
            <person name="Mayer K.F."/>
            <person name="Gouzy J."/>
            <person name="Schoof H."/>
            <person name="Van de Peer Y."/>
            <person name="Proost S."/>
            <person name="Cook D.R."/>
            <person name="Meyers B.C."/>
            <person name="Spannagl M."/>
            <person name="Cheung F."/>
            <person name="De Mita S."/>
            <person name="Krishnakumar V."/>
            <person name="Gundlach H."/>
            <person name="Zhou S."/>
            <person name="Mudge J."/>
            <person name="Bharti A.K."/>
            <person name="Murray J.D."/>
            <person name="Naoumkina M.A."/>
            <person name="Rosen B."/>
            <person name="Silverstein K.A."/>
            <person name="Tang H."/>
            <person name="Rombauts S."/>
            <person name="Zhao P.X."/>
            <person name="Zhou P."/>
            <person name="Barbe V."/>
            <person name="Bardou P."/>
            <person name="Bechner M."/>
            <person name="Bellec A."/>
            <person name="Berger A."/>
            <person name="Berges H."/>
            <person name="Bidwell S."/>
            <person name="Bisseling T."/>
            <person name="Choisne N."/>
            <person name="Couloux A."/>
            <person name="Denny R."/>
            <person name="Deshpande S."/>
            <person name="Dai X."/>
            <person name="Doyle J.J."/>
            <person name="Dudez A.M."/>
            <person name="Farmer A.D."/>
            <person name="Fouteau S."/>
            <person name="Franken C."/>
            <person name="Gibelin C."/>
            <person name="Gish J."/>
            <person name="Goldstein S."/>
            <person name="Gonzalez A.J."/>
            <person name="Green P.J."/>
            <person name="Hallab A."/>
            <person name="Hartog M."/>
            <person name="Hua A."/>
            <person name="Humphray S.J."/>
            <person name="Jeong D.H."/>
            <person name="Jing Y."/>
            <person name="Jocker A."/>
            <person name="Kenton S.M."/>
            <person name="Kim D.J."/>
            <person name="Klee K."/>
            <person name="Lai H."/>
            <person name="Lang C."/>
            <person name="Lin S."/>
            <person name="Macmil S.L."/>
            <person name="Magdelenat G."/>
            <person name="Matthews L."/>
            <person name="McCorrison J."/>
            <person name="Monaghan E.L."/>
            <person name="Mun J.H."/>
            <person name="Najar F.Z."/>
            <person name="Nicholson C."/>
            <person name="Noirot C."/>
            <person name="O'Bleness M."/>
            <person name="Paule C.R."/>
            <person name="Poulain J."/>
            <person name="Prion F."/>
            <person name="Qin B."/>
            <person name="Qu C."/>
            <person name="Retzel E.F."/>
            <person name="Riddle C."/>
            <person name="Sallet E."/>
            <person name="Samain S."/>
            <person name="Samson N."/>
            <person name="Sanders I."/>
            <person name="Saurat O."/>
            <person name="Scarpelli C."/>
            <person name="Schiex T."/>
            <person name="Segurens B."/>
            <person name="Severin A.J."/>
            <person name="Sherrier D.J."/>
            <person name="Shi R."/>
            <person name="Sims S."/>
            <person name="Singer S.R."/>
            <person name="Sinharoy S."/>
            <person name="Sterck L."/>
            <person name="Viollet A."/>
            <person name="Wang B.B."/>
            <person name="Wang K."/>
            <person name="Wang M."/>
            <person name="Wang X."/>
            <person name="Warfsmann J."/>
            <person name="Weissenbach J."/>
            <person name="White D.D."/>
            <person name="White J.D."/>
            <person name="Wiley G.B."/>
            <person name="Wincker P."/>
            <person name="Xing Y."/>
            <person name="Yang L."/>
            <person name="Yao Z."/>
            <person name="Ying F."/>
            <person name="Zhai J."/>
            <person name="Zhou L."/>
            <person name="Zuber A."/>
            <person name="Denarie J."/>
            <person name="Dixon R.A."/>
            <person name="May G.D."/>
            <person name="Schwartz D.C."/>
            <person name="Rogers J."/>
            <person name="Quetier F."/>
            <person name="Town C.D."/>
            <person name="Roe B.A."/>
        </authorList>
    </citation>
    <scope>NUCLEOTIDE SEQUENCE [LARGE SCALE GENOMIC DNA]</scope>
    <source>
        <strain evidence="3">A17</strain>
        <strain evidence="4 5">cv. Jemalong A17</strain>
    </source>
</reference>
<keyword evidence="5" id="KW-1185">Reference proteome</keyword>
<dbReference type="STRING" id="3880.A0A072USZ3"/>
<accession>A0A072USZ3</accession>
<dbReference type="InterPro" id="IPR055290">
    <property type="entry name" value="At3g26010-like"/>
</dbReference>
<gene>
    <name evidence="3" type="ordered locus">MTR_3g011540</name>
</gene>
<evidence type="ECO:0000313" key="4">
    <source>
        <dbReference type="EnsemblPlants" id="KEH32919"/>
    </source>
</evidence>
<dbReference type="Pfam" id="PF24750">
    <property type="entry name" value="b-prop_At3g26010-like"/>
    <property type="match status" value="1"/>
</dbReference>
<dbReference type="EMBL" id="CM001219">
    <property type="protein sequence ID" value="KEH32919.1"/>
    <property type="molecule type" value="Genomic_DNA"/>
</dbReference>
<evidence type="ECO:0000259" key="2">
    <source>
        <dbReference type="Pfam" id="PF24750"/>
    </source>
</evidence>
<dbReference type="InterPro" id="IPR001810">
    <property type="entry name" value="F-box_dom"/>
</dbReference>
<reference evidence="4" key="3">
    <citation type="submission" date="2015-04" db="UniProtKB">
        <authorList>
            <consortium name="EnsemblPlants"/>
        </authorList>
    </citation>
    <scope>IDENTIFICATION</scope>
    <source>
        <strain evidence="4">cv. Jemalong A17</strain>
    </source>
</reference>
<protein>
    <submittedName>
        <fullName evidence="3">F-box protein</fullName>
    </submittedName>
</protein>
<dbReference type="InterPro" id="IPR036047">
    <property type="entry name" value="F-box-like_dom_sf"/>
</dbReference>
<dbReference type="PANTHER" id="PTHR35546">
    <property type="entry name" value="F-BOX PROTEIN INTERACTION DOMAIN PROTEIN-RELATED"/>
    <property type="match status" value="1"/>
</dbReference>
<dbReference type="EnsemblPlants" id="KEH32919">
    <property type="protein sequence ID" value="KEH32919"/>
    <property type="gene ID" value="MTR_3g011540"/>
</dbReference>
<organism evidence="3 5">
    <name type="scientific">Medicago truncatula</name>
    <name type="common">Barrel medic</name>
    <name type="synonym">Medicago tribuloides</name>
    <dbReference type="NCBI Taxonomy" id="3880"/>
    <lineage>
        <taxon>Eukaryota</taxon>
        <taxon>Viridiplantae</taxon>
        <taxon>Streptophyta</taxon>
        <taxon>Embryophyta</taxon>
        <taxon>Tracheophyta</taxon>
        <taxon>Spermatophyta</taxon>
        <taxon>Magnoliopsida</taxon>
        <taxon>eudicotyledons</taxon>
        <taxon>Gunneridae</taxon>
        <taxon>Pentapetalae</taxon>
        <taxon>rosids</taxon>
        <taxon>fabids</taxon>
        <taxon>Fabales</taxon>
        <taxon>Fabaceae</taxon>
        <taxon>Papilionoideae</taxon>
        <taxon>50 kb inversion clade</taxon>
        <taxon>NPAAA clade</taxon>
        <taxon>Hologalegina</taxon>
        <taxon>IRL clade</taxon>
        <taxon>Trifolieae</taxon>
        <taxon>Medicago</taxon>
    </lineage>
</organism>
<dbReference type="Proteomes" id="UP000002051">
    <property type="component" value="Chromosome 3"/>
</dbReference>
<dbReference type="PANTHER" id="PTHR35546:SF25">
    <property type="entry name" value="F-BOX DOMAIN-CONTAINING PROTEIN"/>
    <property type="match status" value="1"/>
</dbReference>
<evidence type="ECO:0000259" key="1">
    <source>
        <dbReference type="Pfam" id="PF00646"/>
    </source>
</evidence>
<evidence type="ECO:0000313" key="3">
    <source>
        <dbReference type="EMBL" id="KEH32919.1"/>
    </source>
</evidence>
<feature type="domain" description="F-box protein At3g26010-like beta-propeller" evidence="2">
    <location>
        <begin position="92"/>
        <end position="211"/>
    </location>
</feature>
<dbReference type="Pfam" id="PF00646">
    <property type="entry name" value="F-box"/>
    <property type="match status" value="1"/>
</dbReference>